<sequence>MNPSSSPLPSPFPSSSYLHHIFFCIFTELSPNDCINKRTSQRTSHLHNTHVLHDTSQPPQPNIIQHACLRILLPVLRHDRHQHHLHRLWTQAVQQLPSLLSGFASDARHQASFPEAQVANYTTGTESLDGFLTTKRNDSIFFSDFFFHFDYFVFYNTLTPISGFSVTQFRYPLTFPTRSRRPISSHKHALSEGHENERRKKNRLSAPDVFLMLQFLQWLRRLLAQRKRFLDSIQLPFDSQLFGGAALESVQARARSTTTRHHAKSLREKLIHGPGGFAGERRRNLYLVALGWIDGKD</sequence>
<dbReference type="Proteomes" id="UP000738349">
    <property type="component" value="Unassembled WGS sequence"/>
</dbReference>
<comment type="caution">
    <text evidence="2">The sequence shown here is derived from an EMBL/GenBank/DDBJ whole genome shotgun (WGS) entry which is preliminary data.</text>
</comment>
<proteinExistence type="predicted"/>
<evidence type="ECO:0000313" key="3">
    <source>
        <dbReference type="Proteomes" id="UP000738349"/>
    </source>
</evidence>
<reference evidence="2" key="1">
    <citation type="journal article" date="2021" name="Nat. Commun.">
        <title>Genetic determinants of endophytism in the Arabidopsis root mycobiome.</title>
        <authorList>
            <person name="Mesny F."/>
            <person name="Miyauchi S."/>
            <person name="Thiergart T."/>
            <person name="Pickel B."/>
            <person name="Atanasova L."/>
            <person name="Karlsson M."/>
            <person name="Huettel B."/>
            <person name="Barry K.W."/>
            <person name="Haridas S."/>
            <person name="Chen C."/>
            <person name="Bauer D."/>
            <person name="Andreopoulos W."/>
            <person name="Pangilinan J."/>
            <person name="LaButti K."/>
            <person name="Riley R."/>
            <person name="Lipzen A."/>
            <person name="Clum A."/>
            <person name="Drula E."/>
            <person name="Henrissat B."/>
            <person name="Kohler A."/>
            <person name="Grigoriev I.V."/>
            <person name="Martin F.M."/>
            <person name="Hacquard S."/>
        </authorList>
    </citation>
    <scope>NUCLEOTIDE SEQUENCE</scope>
    <source>
        <strain evidence="2">MPI-CAGE-AT-0147</strain>
    </source>
</reference>
<protein>
    <submittedName>
        <fullName evidence="2">Uncharacterized protein</fullName>
    </submittedName>
</protein>
<accession>A0A9P9FQT5</accession>
<gene>
    <name evidence="2" type="ORF">EDB81DRAFT_4379</name>
</gene>
<name>A0A9P9FQT5_9HYPO</name>
<feature type="region of interest" description="Disordered" evidence="1">
    <location>
        <begin position="180"/>
        <end position="200"/>
    </location>
</feature>
<evidence type="ECO:0000256" key="1">
    <source>
        <dbReference type="SAM" id="MobiDB-lite"/>
    </source>
</evidence>
<dbReference type="AlphaFoldDB" id="A0A9P9FQT5"/>
<keyword evidence="3" id="KW-1185">Reference proteome</keyword>
<dbReference type="EMBL" id="JAGMUV010000001">
    <property type="protein sequence ID" value="KAH7175443.1"/>
    <property type="molecule type" value="Genomic_DNA"/>
</dbReference>
<organism evidence="2 3">
    <name type="scientific">Dactylonectria macrodidyma</name>
    <dbReference type="NCBI Taxonomy" id="307937"/>
    <lineage>
        <taxon>Eukaryota</taxon>
        <taxon>Fungi</taxon>
        <taxon>Dikarya</taxon>
        <taxon>Ascomycota</taxon>
        <taxon>Pezizomycotina</taxon>
        <taxon>Sordariomycetes</taxon>
        <taxon>Hypocreomycetidae</taxon>
        <taxon>Hypocreales</taxon>
        <taxon>Nectriaceae</taxon>
        <taxon>Dactylonectria</taxon>
    </lineage>
</organism>
<evidence type="ECO:0000313" key="2">
    <source>
        <dbReference type="EMBL" id="KAH7175443.1"/>
    </source>
</evidence>
<feature type="compositionally biased region" description="Basic and acidic residues" evidence="1">
    <location>
        <begin position="189"/>
        <end position="198"/>
    </location>
</feature>